<accession>A0AAU9JBL1</accession>
<proteinExistence type="predicted"/>
<keyword evidence="1" id="KW-1133">Transmembrane helix</keyword>
<evidence type="ECO:0000313" key="2">
    <source>
        <dbReference type="EMBL" id="CAG9323061.1"/>
    </source>
</evidence>
<dbReference type="AlphaFoldDB" id="A0AAU9JBL1"/>
<reference evidence="2" key="1">
    <citation type="submission" date="2021-09" db="EMBL/GenBank/DDBJ databases">
        <authorList>
            <consortium name="AG Swart"/>
            <person name="Singh M."/>
            <person name="Singh A."/>
            <person name="Seah K."/>
            <person name="Emmerich C."/>
        </authorList>
    </citation>
    <scope>NUCLEOTIDE SEQUENCE</scope>
    <source>
        <strain evidence="2">ATCC30299</strain>
    </source>
</reference>
<name>A0AAU9JBL1_9CILI</name>
<comment type="caution">
    <text evidence="2">The sequence shown here is derived from an EMBL/GenBank/DDBJ whole genome shotgun (WGS) entry which is preliminary data.</text>
</comment>
<evidence type="ECO:0000313" key="3">
    <source>
        <dbReference type="Proteomes" id="UP001162131"/>
    </source>
</evidence>
<protein>
    <submittedName>
        <fullName evidence="2">Uncharacterized protein</fullName>
    </submittedName>
</protein>
<evidence type="ECO:0000256" key="1">
    <source>
        <dbReference type="SAM" id="Phobius"/>
    </source>
</evidence>
<dbReference type="Gene3D" id="3.30.300.320">
    <property type="match status" value="1"/>
</dbReference>
<feature type="transmembrane region" description="Helical" evidence="1">
    <location>
        <begin position="21"/>
        <end position="49"/>
    </location>
</feature>
<keyword evidence="1" id="KW-0812">Transmembrane</keyword>
<sequence>MFFVSYFIKQLKRHENAQKMILYWVKLISWVIKMKLCWFIFISCLTAIASGSKDDESCNEECKCDAQLGNNKCDPECDTCGCDYDHGDCRHFSSHDAMIIGFTIGGVIFLVVCCILIIKFYIYNWINLSFFAQ</sequence>
<keyword evidence="1" id="KW-0472">Membrane</keyword>
<dbReference type="EMBL" id="CAJZBQ010000033">
    <property type="protein sequence ID" value="CAG9323061.1"/>
    <property type="molecule type" value="Genomic_DNA"/>
</dbReference>
<dbReference type="Proteomes" id="UP001162131">
    <property type="component" value="Unassembled WGS sequence"/>
</dbReference>
<keyword evidence="3" id="KW-1185">Reference proteome</keyword>
<feature type="transmembrane region" description="Helical" evidence="1">
    <location>
        <begin position="97"/>
        <end position="122"/>
    </location>
</feature>
<organism evidence="2 3">
    <name type="scientific">Blepharisma stoltei</name>
    <dbReference type="NCBI Taxonomy" id="1481888"/>
    <lineage>
        <taxon>Eukaryota</taxon>
        <taxon>Sar</taxon>
        <taxon>Alveolata</taxon>
        <taxon>Ciliophora</taxon>
        <taxon>Postciliodesmatophora</taxon>
        <taxon>Heterotrichea</taxon>
        <taxon>Heterotrichida</taxon>
        <taxon>Blepharismidae</taxon>
        <taxon>Blepharisma</taxon>
    </lineage>
</organism>
<gene>
    <name evidence="2" type="ORF">BSTOLATCC_MIC32966</name>
</gene>